<dbReference type="GO" id="GO:0008831">
    <property type="term" value="F:dTDP-4-dehydrorhamnose reductase activity"/>
    <property type="evidence" value="ECO:0007669"/>
    <property type="project" value="UniProtKB-EC"/>
</dbReference>
<dbReference type="PANTHER" id="PTHR10491">
    <property type="entry name" value="DTDP-4-DEHYDRORHAMNOSE REDUCTASE"/>
    <property type="match status" value="1"/>
</dbReference>
<accession>A0A4R8HFQ6</accession>
<organism evidence="4 5">
    <name type="scientific">Orenia marismortui</name>
    <dbReference type="NCBI Taxonomy" id="46469"/>
    <lineage>
        <taxon>Bacteria</taxon>
        <taxon>Bacillati</taxon>
        <taxon>Bacillota</taxon>
        <taxon>Clostridia</taxon>
        <taxon>Halanaerobiales</taxon>
        <taxon>Halobacteroidaceae</taxon>
        <taxon>Orenia</taxon>
    </lineage>
</organism>
<dbReference type="EMBL" id="SOEG01000002">
    <property type="protein sequence ID" value="TDX58930.1"/>
    <property type="molecule type" value="Genomic_DNA"/>
</dbReference>
<comment type="caution">
    <text evidence="4">The sequence shown here is derived from an EMBL/GenBank/DDBJ whole genome shotgun (WGS) entry which is preliminary data.</text>
</comment>
<dbReference type="InterPro" id="IPR036291">
    <property type="entry name" value="NAD(P)-bd_dom_sf"/>
</dbReference>
<dbReference type="Gene3D" id="3.40.50.720">
    <property type="entry name" value="NAD(P)-binding Rossmann-like Domain"/>
    <property type="match status" value="1"/>
</dbReference>
<evidence type="ECO:0000256" key="1">
    <source>
        <dbReference type="ARBA" id="ARBA00010944"/>
    </source>
</evidence>
<dbReference type="Pfam" id="PF04321">
    <property type="entry name" value="RmlD_sub_bind"/>
    <property type="match status" value="1"/>
</dbReference>
<keyword evidence="2" id="KW-0560">Oxidoreductase</keyword>
<dbReference type="CDD" id="cd05254">
    <property type="entry name" value="dTDP_HR_like_SDR_e"/>
    <property type="match status" value="1"/>
</dbReference>
<evidence type="ECO:0000259" key="3">
    <source>
        <dbReference type="Pfam" id="PF04321"/>
    </source>
</evidence>
<protein>
    <recommendedName>
        <fullName evidence="2">dTDP-4-dehydrorhamnose reductase</fullName>
        <ecNumber evidence="2">1.1.1.133</ecNumber>
    </recommendedName>
</protein>
<keyword evidence="5" id="KW-1185">Reference proteome</keyword>
<gene>
    <name evidence="4" type="ORF">C7959_10268</name>
</gene>
<dbReference type="GO" id="GO:0019305">
    <property type="term" value="P:dTDP-rhamnose biosynthetic process"/>
    <property type="evidence" value="ECO:0007669"/>
    <property type="project" value="UniProtKB-UniPathway"/>
</dbReference>
<sequence>MEITANTIKKYMKNKYLLTAIFEEVRIVRVLITGGKGQLGIELKYLLENYYEVYAWDLEELDITQREKTINEIRSLDPDLVINCAAYTDVDGCEENADLAYKINAYGARNIAVACQEIGSIMVHISTDFVFDGNNDNPYIESDQANPLNIYGKSKLIGEEFVSNLLDKYFIIRTAWLYGAHGDNFIHTMLRLANKKDLLTVVDDQIGSPTYTKDLALVIKKLIATKLYGLYHASNNGQCSWYEFAKKIFEYTNTNVKVKPVTSKEFIRTATRPAYSVLKNYSLEENLNYKMRDWQEALKDYLNSKNEGDRYEN</sequence>
<name>A0A4R8HFQ6_9FIRM</name>
<dbReference type="Gene3D" id="3.90.25.10">
    <property type="entry name" value="UDP-galactose 4-epimerase, domain 1"/>
    <property type="match status" value="1"/>
</dbReference>
<evidence type="ECO:0000313" key="4">
    <source>
        <dbReference type="EMBL" id="TDX58930.1"/>
    </source>
</evidence>
<evidence type="ECO:0000313" key="5">
    <source>
        <dbReference type="Proteomes" id="UP000295832"/>
    </source>
</evidence>
<dbReference type="AlphaFoldDB" id="A0A4R8HFQ6"/>
<dbReference type="EC" id="1.1.1.133" evidence="2"/>
<proteinExistence type="inferred from homology"/>
<dbReference type="NCBIfam" id="TIGR01214">
    <property type="entry name" value="rmlD"/>
    <property type="match status" value="1"/>
</dbReference>
<comment type="function">
    <text evidence="2">Catalyzes the reduction of dTDP-6-deoxy-L-lyxo-4-hexulose to yield dTDP-L-rhamnose.</text>
</comment>
<reference evidence="4 5" key="1">
    <citation type="submission" date="2019-03" db="EMBL/GenBank/DDBJ databases">
        <title>Subsurface microbial communities from deep shales in Ohio and West Virginia, USA.</title>
        <authorList>
            <person name="Wrighton K."/>
        </authorList>
    </citation>
    <scope>NUCLEOTIDE SEQUENCE [LARGE SCALE GENOMIC DNA]</scope>
    <source>
        <strain evidence="4 5">MSL 6dP</strain>
    </source>
</reference>
<dbReference type="Proteomes" id="UP000295832">
    <property type="component" value="Unassembled WGS sequence"/>
</dbReference>
<comment type="similarity">
    <text evidence="1 2">Belongs to the dTDP-4-dehydrorhamnose reductase family.</text>
</comment>
<dbReference type="GO" id="GO:0005829">
    <property type="term" value="C:cytosol"/>
    <property type="evidence" value="ECO:0007669"/>
    <property type="project" value="TreeGrafter"/>
</dbReference>
<comment type="pathway">
    <text evidence="2">Carbohydrate biosynthesis; dTDP-L-rhamnose biosynthesis.</text>
</comment>
<dbReference type="InterPro" id="IPR029903">
    <property type="entry name" value="RmlD-like-bd"/>
</dbReference>
<dbReference type="SUPFAM" id="SSF51735">
    <property type="entry name" value="NAD(P)-binding Rossmann-fold domains"/>
    <property type="match status" value="1"/>
</dbReference>
<dbReference type="PANTHER" id="PTHR10491:SF4">
    <property type="entry name" value="METHIONINE ADENOSYLTRANSFERASE 2 SUBUNIT BETA"/>
    <property type="match status" value="1"/>
</dbReference>
<evidence type="ECO:0000256" key="2">
    <source>
        <dbReference type="RuleBase" id="RU364082"/>
    </source>
</evidence>
<dbReference type="InterPro" id="IPR005913">
    <property type="entry name" value="dTDP_dehydrorham_reduct"/>
</dbReference>
<feature type="domain" description="RmlD-like substrate binding" evidence="3">
    <location>
        <begin position="29"/>
        <end position="304"/>
    </location>
</feature>
<dbReference type="UniPathway" id="UPA00124"/>
<keyword evidence="2" id="KW-0521">NADP</keyword>